<dbReference type="EMBL" id="AHKF01000008">
    <property type="protein sequence ID" value="EIA10216.1"/>
    <property type="molecule type" value="Genomic_DNA"/>
</dbReference>
<dbReference type="Pfam" id="PF00534">
    <property type="entry name" value="Glycos_transf_1"/>
    <property type="match status" value="1"/>
</dbReference>
<dbReference type="PATRIC" id="fig|1086011.3.peg.303"/>
<dbReference type="Proteomes" id="UP000005566">
    <property type="component" value="Unassembled WGS sequence"/>
</dbReference>
<organism evidence="3 4">
    <name type="scientific">Flavobacterium frigoris (strain PS1)</name>
    <dbReference type="NCBI Taxonomy" id="1086011"/>
    <lineage>
        <taxon>Bacteria</taxon>
        <taxon>Pseudomonadati</taxon>
        <taxon>Bacteroidota</taxon>
        <taxon>Flavobacteriia</taxon>
        <taxon>Flavobacteriales</taxon>
        <taxon>Flavobacteriaceae</taxon>
        <taxon>Flavobacterium</taxon>
    </lineage>
</organism>
<dbReference type="eggNOG" id="COG0438">
    <property type="taxonomic scope" value="Bacteria"/>
</dbReference>
<evidence type="ECO:0000259" key="2">
    <source>
        <dbReference type="Pfam" id="PF00534"/>
    </source>
</evidence>
<evidence type="ECO:0000256" key="1">
    <source>
        <dbReference type="ARBA" id="ARBA00022679"/>
    </source>
</evidence>
<dbReference type="CDD" id="cd03801">
    <property type="entry name" value="GT4_PimA-like"/>
    <property type="match status" value="1"/>
</dbReference>
<comment type="caution">
    <text evidence="3">The sequence shown here is derived from an EMBL/GenBank/DDBJ whole genome shotgun (WGS) entry which is preliminary data.</text>
</comment>
<dbReference type="AlphaFoldDB" id="H7FMK4"/>
<dbReference type="GO" id="GO:0016757">
    <property type="term" value="F:glycosyltransferase activity"/>
    <property type="evidence" value="ECO:0007669"/>
    <property type="project" value="InterPro"/>
</dbReference>
<keyword evidence="4" id="KW-1185">Reference proteome</keyword>
<dbReference type="PANTHER" id="PTHR46401">
    <property type="entry name" value="GLYCOSYLTRANSFERASE WBBK-RELATED"/>
    <property type="match status" value="1"/>
</dbReference>
<accession>H7FMK4</accession>
<dbReference type="SUPFAM" id="SSF53756">
    <property type="entry name" value="UDP-Glycosyltransferase/glycogen phosphorylase"/>
    <property type="match status" value="1"/>
</dbReference>
<gene>
    <name evidence="3" type="ORF">HJ01_00311</name>
</gene>
<evidence type="ECO:0000313" key="3">
    <source>
        <dbReference type="EMBL" id="EIA10216.1"/>
    </source>
</evidence>
<dbReference type="InterPro" id="IPR001296">
    <property type="entry name" value="Glyco_trans_1"/>
</dbReference>
<dbReference type="PANTHER" id="PTHR46401:SF2">
    <property type="entry name" value="GLYCOSYLTRANSFERASE WBBK-RELATED"/>
    <property type="match status" value="1"/>
</dbReference>
<proteinExistence type="predicted"/>
<keyword evidence="1" id="KW-0808">Transferase</keyword>
<protein>
    <submittedName>
        <fullName evidence="3">Glycosyltransferase</fullName>
    </submittedName>
</protein>
<sequence length="357" mass="41111">MKPTITFLLPSHSKYPVGGFKVVYEYANRFVSEGYDIRIVLPATVFFNGENFINKFKSALRYVYYKANNQYTPYHWFDLDKKVKIFWVPSLDQKHIPNSDVIVATSAETAERLDNLAFSGKKIYFIQGYETWCNGEERFLETLDLGLTKIVVSPHLLKVVESRGQKAELILNGFDFNYFKKTIDVEDRYKYQIAMLFHLSSAKGCDDGLKSLEIVRDKFPLLKASFFGYPERPKNLPSWIKYIQTPDKDLHNKIYNEAAIFIGTSHSEGWGLTVGEAMICGCAVACTNIEGYNIMAKNEDTALLSEPGDFQLMAENIIRLIDNDKIRYQIAKNGSTNIQKYKWDESYNIFKKTVKIK</sequence>
<dbReference type="Gene3D" id="3.40.50.2000">
    <property type="entry name" value="Glycogen Phosphorylase B"/>
    <property type="match status" value="1"/>
</dbReference>
<reference evidence="3 4" key="1">
    <citation type="journal article" date="2014" name="Acta Crystallogr. D">
        <title>Structure-based characterization and antifreeze properties of a hyperactive ice-binding protein from the Antarctic bacterium Flavobacterium frigoris PS1.</title>
        <authorList>
            <person name="Do H."/>
            <person name="Kim S.J."/>
            <person name="Kim H.J."/>
            <person name="Lee J.H."/>
        </authorList>
    </citation>
    <scope>NUCLEOTIDE SEQUENCE [LARGE SCALE GENOMIC DNA]</scope>
    <source>
        <strain evidence="3 4">PS1</strain>
    </source>
</reference>
<feature type="domain" description="Glycosyl transferase family 1" evidence="2">
    <location>
        <begin position="191"/>
        <end position="334"/>
    </location>
</feature>
<name>H7FMK4_FLAFP</name>
<dbReference type="GO" id="GO:0009103">
    <property type="term" value="P:lipopolysaccharide biosynthetic process"/>
    <property type="evidence" value="ECO:0007669"/>
    <property type="project" value="TreeGrafter"/>
</dbReference>
<dbReference type="STRING" id="1086011.HJ01_00311"/>
<evidence type="ECO:0000313" key="4">
    <source>
        <dbReference type="Proteomes" id="UP000005566"/>
    </source>
</evidence>
<dbReference type="Gene3D" id="3.40.50.11090">
    <property type="match status" value="1"/>
</dbReference>